<sequence>MANSPKPSITPAEIALRRTVLEQAEHSGEMEGLHINEAARADGEDYANGRIDIDELVGRGRARYGLN</sequence>
<evidence type="ECO:0000313" key="3">
    <source>
        <dbReference type="Proteomes" id="UP000818266"/>
    </source>
</evidence>
<name>A0A9E5JK44_9MICO</name>
<gene>
    <name evidence="2" type="ORF">FK219_001125</name>
</gene>
<evidence type="ECO:0000313" key="2">
    <source>
        <dbReference type="EMBL" id="NHF61853.1"/>
    </source>
</evidence>
<organism evidence="2 3">
    <name type="scientific">Microcella pacifica</name>
    <dbReference type="NCBI Taxonomy" id="2591847"/>
    <lineage>
        <taxon>Bacteria</taxon>
        <taxon>Bacillati</taxon>
        <taxon>Actinomycetota</taxon>
        <taxon>Actinomycetes</taxon>
        <taxon>Micrococcales</taxon>
        <taxon>Microbacteriaceae</taxon>
        <taxon>Microcella</taxon>
    </lineage>
</organism>
<dbReference type="AlphaFoldDB" id="A0A9E5JK44"/>
<proteinExistence type="predicted"/>
<dbReference type="Gene3D" id="1.10.8.1050">
    <property type="entry name" value="Antitoxin VbhA-like"/>
    <property type="match status" value="1"/>
</dbReference>
<dbReference type="InterPro" id="IPR041535">
    <property type="entry name" value="VbhA"/>
</dbReference>
<feature type="domain" description="Antitoxin VbhA" evidence="1">
    <location>
        <begin position="17"/>
        <end position="63"/>
    </location>
</feature>
<dbReference type="Pfam" id="PF18495">
    <property type="entry name" value="VbhA"/>
    <property type="match status" value="1"/>
</dbReference>
<reference evidence="2 3" key="1">
    <citation type="submission" date="2019-06" db="EMBL/GenBank/DDBJ databases">
        <authorList>
            <person name="De-Chao Zhang Q."/>
        </authorList>
    </citation>
    <scope>NUCLEOTIDE SEQUENCE [LARGE SCALE GENOMIC DNA]</scope>
    <source>
        <strain evidence="2 3">KN1116</strain>
    </source>
</reference>
<dbReference type="Proteomes" id="UP000818266">
    <property type="component" value="Unassembled WGS sequence"/>
</dbReference>
<dbReference type="OrthoDB" id="3194847at2"/>
<dbReference type="CDD" id="cd11586">
    <property type="entry name" value="VbhA_like"/>
    <property type="match status" value="1"/>
</dbReference>
<keyword evidence="3" id="KW-1185">Reference proteome</keyword>
<dbReference type="RefSeq" id="WP_152582773.1">
    <property type="nucleotide sequence ID" value="NZ_VIKT02000002.1"/>
</dbReference>
<reference evidence="2 3" key="2">
    <citation type="submission" date="2020-03" db="EMBL/GenBank/DDBJ databases">
        <title>Chryseoglobus sp. isolated from a deep-sea seamount.</title>
        <authorList>
            <person name="Zhang D.-C."/>
        </authorList>
    </citation>
    <scope>NUCLEOTIDE SEQUENCE [LARGE SCALE GENOMIC DNA]</scope>
    <source>
        <strain evidence="2 3">KN1116</strain>
    </source>
</reference>
<dbReference type="InterPro" id="IPR043038">
    <property type="entry name" value="VbhA_sf"/>
</dbReference>
<dbReference type="EMBL" id="VIKT02000002">
    <property type="protein sequence ID" value="NHF61853.1"/>
    <property type="molecule type" value="Genomic_DNA"/>
</dbReference>
<dbReference type="InterPro" id="IPR033788">
    <property type="entry name" value="VbhA-like"/>
</dbReference>
<comment type="caution">
    <text evidence="2">The sequence shown here is derived from an EMBL/GenBank/DDBJ whole genome shotgun (WGS) entry which is preliminary data.</text>
</comment>
<evidence type="ECO:0000259" key="1">
    <source>
        <dbReference type="Pfam" id="PF18495"/>
    </source>
</evidence>
<accession>A0A9E5JK44</accession>
<protein>
    <submittedName>
        <fullName evidence="2">Antitoxin VbhA family protein</fullName>
    </submittedName>
</protein>